<dbReference type="RefSeq" id="WP_108113723.1">
    <property type="nucleotide sequence ID" value="NZ_QBKT01000002.1"/>
</dbReference>
<comment type="caution">
    <text evidence="1">The sequence shown here is derived from an EMBL/GenBank/DDBJ whole genome shotgun (WGS) entry which is preliminary data.</text>
</comment>
<protein>
    <submittedName>
        <fullName evidence="1">Uncharacterized protein</fullName>
    </submittedName>
</protein>
<organism evidence="1 2">
    <name type="scientific">Kordia periserrulae</name>
    <dbReference type="NCBI Taxonomy" id="701523"/>
    <lineage>
        <taxon>Bacteria</taxon>
        <taxon>Pseudomonadati</taxon>
        <taxon>Bacteroidota</taxon>
        <taxon>Flavobacteriia</taxon>
        <taxon>Flavobacteriales</taxon>
        <taxon>Flavobacteriaceae</taxon>
        <taxon>Kordia</taxon>
    </lineage>
</organism>
<dbReference type="Proteomes" id="UP000244090">
    <property type="component" value="Unassembled WGS sequence"/>
</dbReference>
<evidence type="ECO:0000313" key="2">
    <source>
        <dbReference type="Proteomes" id="UP000244090"/>
    </source>
</evidence>
<accession>A0A2T6C358</accession>
<evidence type="ECO:0000313" key="1">
    <source>
        <dbReference type="EMBL" id="PTX62738.1"/>
    </source>
</evidence>
<name>A0A2T6C358_9FLAO</name>
<proteinExistence type="predicted"/>
<dbReference type="EMBL" id="QBKT01000002">
    <property type="protein sequence ID" value="PTX62738.1"/>
    <property type="molecule type" value="Genomic_DNA"/>
</dbReference>
<dbReference type="AlphaFoldDB" id="A0A2T6C358"/>
<dbReference type="OrthoDB" id="1144758at2"/>
<keyword evidence="2" id="KW-1185">Reference proteome</keyword>
<reference evidence="1 2" key="1">
    <citation type="submission" date="2018-04" db="EMBL/GenBank/DDBJ databases">
        <title>Genomic Encyclopedia of Archaeal and Bacterial Type Strains, Phase II (KMG-II): from individual species to whole genera.</title>
        <authorList>
            <person name="Goeker M."/>
        </authorList>
    </citation>
    <scope>NUCLEOTIDE SEQUENCE [LARGE SCALE GENOMIC DNA]</scope>
    <source>
        <strain evidence="1 2">DSM 25731</strain>
    </source>
</reference>
<sequence length="96" mass="11082">MATTEVMHKVKLVDGKFTALEAKEVINSLIDEKINFHKIHRLALCEGNEKSDTTFDDSRVGELMREKEDFREIYMEAKKAGKQLRIQGTLEIEIID</sequence>
<gene>
    <name evidence="1" type="ORF">C8N46_102138</name>
</gene>